<evidence type="ECO:0000313" key="2">
    <source>
        <dbReference type="Proteomes" id="UP000838412"/>
    </source>
</evidence>
<organism evidence="1 2">
    <name type="scientific">Branchiostoma lanceolatum</name>
    <name type="common">Common lancelet</name>
    <name type="synonym">Amphioxus lanceolatum</name>
    <dbReference type="NCBI Taxonomy" id="7740"/>
    <lineage>
        <taxon>Eukaryota</taxon>
        <taxon>Metazoa</taxon>
        <taxon>Chordata</taxon>
        <taxon>Cephalochordata</taxon>
        <taxon>Leptocardii</taxon>
        <taxon>Amphioxiformes</taxon>
        <taxon>Branchiostomatidae</taxon>
        <taxon>Branchiostoma</taxon>
    </lineage>
</organism>
<dbReference type="EMBL" id="OV696697">
    <property type="protein sequence ID" value="CAH1242146.1"/>
    <property type="molecule type" value="Genomic_DNA"/>
</dbReference>
<protein>
    <submittedName>
        <fullName evidence="1">Hypp6468 protein</fullName>
    </submittedName>
</protein>
<gene>
    <name evidence="1" type="primary">Hypp6468</name>
    <name evidence="1" type="ORF">BLAG_LOCUS5477</name>
</gene>
<proteinExistence type="predicted"/>
<sequence length="71" mass="7869">MFHAWLFHEDAAWGPSPQPPVCCNPPHLPVVIEPSSALTSSSSTRLQTLILLADCPRYDKRSDILVTARAR</sequence>
<accession>A0A8K0EAQ4</accession>
<evidence type="ECO:0000313" key="1">
    <source>
        <dbReference type="EMBL" id="CAH1242146.1"/>
    </source>
</evidence>
<dbReference type="Proteomes" id="UP000838412">
    <property type="component" value="Chromosome 12"/>
</dbReference>
<name>A0A8K0EAQ4_BRALA</name>
<dbReference type="AlphaFoldDB" id="A0A8K0EAQ4"/>
<keyword evidence="2" id="KW-1185">Reference proteome</keyword>
<reference evidence="1" key="1">
    <citation type="submission" date="2022-01" db="EMBL/GenBank/DDBJ databases">
        <authorList>
            <person name="Braso-Vives M."/>
        </authorList>
    </citation>
    <scope>NUCLEOTIDE SEQUENCE</scope>
</reference>